<proteinExistence type="predicted"/>
<dbReference type="InterPro" id="IPR011577">
    <property type="entry name" value="Cyt_b561_bac/Ni-Hgenase"/>
</dbReference>
<evidence type="ECO:0000256" key="6">
    <source>
        <dbReference type="SAM" id="Phobius"/>
    </source>
</evidence>
<evidence type="ECO:0000256" key="3">
    <source>
        <dbReference type="ARBA" id="ARBA00022692"/>
    </source>
</evidence>
<feature type="transmembrane region" description="Helical" evidence="6">
    <location>
        <begin position="140"/>
        <end position="165"/>
    </location>
</feature>
<evidence type="ECO:0000256" key="1">
    <source>
        <dbReference type="ARBA" id="ARBA00004651"/>
    </source>
</evidence>
<dbReference type="PANTHER" id="PTHR30485">
    <property type="entry name" value="NI/FE-HYDROGENASE 1 B-TYPE CYTOCHROME SUBUNIT"/>
    <property type="match status" value="1"/>
</dbReference>
<dbReference type="Gene3D" id="1.20.950.20">
    <property type="entry name" value="Transmembrane di-heme cytochromes, Chain C"/>
    <property type="match status" value="1"/>
</dbReference>
<keyword evidence="3 6" id="KW-0812">Transmembrane</keyword>
<sequence length="183" mass="19500">MSSLSQGGGDASRSTLVWDLFVRVFHWGLVGTFGAAYVLSEDGGTVHHALGYAVLGLVAARISWGFAGSYHARFANFIPTPCGFAEYARAMLAGRERRYLGHNPAGGAMVIVLLMLLTATGVTGWLLTTNAFWGSEALETLHGACANAVLLCVALHVGGVLLASWRHRENLVRAMLTGRKRVG</sequence>
<dbReference type="GO" id="GO:0020037">
    <property type="term" value="F:heme binding"/>
    <property type="evidence" value="ECO:0007669"/>
    <property type="project" value="TreeGrafter"/>
</dbReference>
<evidence type="ECO:0000259" key="7">
    <source>
        <dbReference type="Pfam" id="PF01292"/>
    </source>
</evidence>
<evidence type="ECO:0000256" key="2">
    <source>
        <dbReference type="ARBA" id="ARBA00022475"/>
    </source>
</evidence>
<dbReference type="OrthoDB" id="196472at2"/>
<evidence type="ECO:0000313" key="9">
    <source>
        <dbReference type="Proteomes" id="UP000054770"/>
    </source>
</evidence>
<keyword evidence="4 6" id="KW-1133">Transmembrane helix</keyword>
<keyword evidence="9" id="KW-1185">Reference proteome</keyword>
<dbReference type="Pfam" id="PF01292">
    <property type="entry name" value="Ni_hydr_CYTB"/>
    <property type="match status" value="1"/>
</dbReference>
<dbReference type="InterPro" id="IPR051542">
    <property type="entry name" value="Hydrogenase_cytochrome"/>
</dbReference>
<organism evidence="8 9">
    <name type="scientific">Caballeronia choica</name>
    <dbReference type="NCBI Taxonomy" id="326476"/>
    <lineage>
        <taxon>Bacteria</taxon>
        <taxon>Pseudomonadati</taxon>
        <taxon>Pseudomonadota</taxon>
        <taxon>Betaproteobacteria</taxon>
        <taxon>Burkholderiales</taxon>
        <taxon>Burkholderiaceae</taxon>
        <taxon>Caballeronia</taxon>
    </lineage>
</organism>
<dbReference type="SUPFAM" id="SSF81342">
    <property type="entry name" value="Transmembrane di-heme cytochromes"/>
    <property type="match status" value="1"/>
</dbReference>
<evidence type="ECO:0000256" key="4">
    <source>
        <dbReference type="ARBA" id="ARBA00022989"/>
    </source>
</evidence>
<keyword evidence="5 6" id="KW-0472">Membrane</keyword>
<name>A0A158KPZ3_9BURK</name>
<evidence type="ECO:0000256" key="5">
    <source>
        <dbReference type="ARBA" id="ARBA00023136"/>
    </source>
</evidence>
<reference evidence="8" key="1">
    <citation type="submission" date="2016-01" db="EMBL/GenBank/DDBJ databases">
        <authorList>
            <person name="Peeters C."/>
        </authorList>
    </citation>
    <scope>NUCLEOTIDE SEQUENCE [LARGE SCALE GENOMIC DNA]</scope>
    <source>
        <strain evidence="8">LMG 22940</strain>
    </source>
</reference>
<feature type="transmembrane region" description="Helical" evidence="6">
    <location>
        <begin position="45"/>
        <end position="64"/>
    </location>
</feature>
<dbReference type="PANTHER" id="PTHR30485:SF2">
    <property type="entry name" value="BLL0597 PROTEIN"/>
    <property type="match status" value="1"/>
</dbReference>
<gene>
    <name evidence="8" type="ORF">AWB68_06766</name>
</gene>
<dbReference type="EMBL" id="FCON02000131">
    <property type="protein sequence ID" value="SAL83065.1"/>
    <property type="molecule type" value="Genomic_DNA"/>
</dbReference>
<feature type="transmembrane region" description="Helical" evidence="6">
    <location>
        <begin position="20"/>
        <end position="39"/>
    </location>
</feature>
<dbReference type="GO" id="GO:0009055">
    <property type="term" value="F:electron transfer activity"/>
    <property type="evidence" value="ECO:0007669"/>
    <property type="project" value="InterPro"/>
</dbReference>
<feature type="domain" description="Cytochrome b561 bacterial/Ni-hydrogenase" evidence="7">
    <location>
        <begin position="17"/>
        <end position="178"/>
    </location>
</feature>
<evidence type="ECO:0000313" key="8">
    <source>
        <dbReference type="EMBL" id="SAL83065.1"/>
    </source>
</evidence>
<feature type="transmembrane region" description="Helical" evidence="6">
    <location>
        <begin position="105"/>
        <end position="128"/>
    </location>
</feature>
<keyword evidence="2" id="KW-1003">Cell membrane</keyword>
<dbReference type="Proteomes" id="UP000054770">
    <property type="component" value="Unassembled WGS sequence"/>
</dbReference>
<dbReference type="GO" id="GO:0005886">
    <property type="term" value="C:plasma membrane"/>
    <property type="evidence" value="ECO:0007669"/>
    <property type="project" value="UniProtKB-SubCell"/>
</dbReference>
<accession>A0A158KPZ3</accession>
<comment type="subcellular location">
    <subcellularLocation>
        <location evidence="1">Cell membrane</location>
        <topology evidence="1">Multi-pass membrane protein</topology>
    </subcellularLocation>
</comment>
<dbReference type="GO" id="GO:0022904">
    <property type="term" value="P:respiratory electron transport chain"/>
    <property type="evidence" value="ECO:0007669"/>
    <property type="project" value="InterPro"/>
</dbReference>
<dbReference type="AlphaFoldDB" id="A0A158KPZ3"/>
<protein>
    <submittedName>
        <fullName evidence="8">Cytochrome B561</fullName>
    </submittedName>
</protein>
<dbReference type="RefSeq" id="WP_087648681.1">
    <property type="nucleotide sequence ID" value="NZ_FCON02000131.1"/>
</dbReference>
<dbReference type="InterPro" id="IPR016174">
    <property type="entry name" value="Di-haem_cyt_TM"/>
</dbReference>
<comment type="caution">
    <text evidence="8">The sequence shown here is derived from an EMBL/GenBank/DDBJ whole genome shotgun (WGS) entry which is preliminary data.</text>
</comment>